<accession>A0A0M2R844</accession>
<dbReference type="AlphaFoldDB" id="A0A0M2R844"/>
<dbReference type="PANTHER" id="PTHR43807">
    <property type="entry name" value="FI04487P"/>
    <property type="match status" value="1"/>
</dbReference>
<dbReference type="InterPro" id="IPR051326">
    <property type="entry name" value="Kynurenine-oxoglutarate_AT"/>
</dbReference>
<name>A0A0M2R844_9PROT</name>
<dbReference type="Gene3D" id="3.40.640.10">
    <property type="entry name" value="Type I PLP-dependent aspartate aminotransferase-like (Major domain)"/>
    <property type="match status" value="1"/>
</dbReference>
<evidence type="ECO:0000256" key="4">
    <source>
        <dbReference type="ARBA" id="ARBA00022679"/>
    </source>
</evidence>
<proteinExistence type="inferred from homology"/>
<dbReference type="SUPFAM" id="SSF53383">
    <property type="entry name" value="PLP-dependent transferases"/>
    <property type="match status" value="1"/>
</dbReference>
<dbReference type="CDD" id="cd00609">
    <property type="entry name" value="AAT_like"/>
    <property type="match status" value="1"/>
</dbReference>
<dbReference type="GO" id="GO:0030170">
    <property type="term" value="F:pyridoxal phosphate binding"/>
    <property type="evidence" value="ECO:0007669"/>
    <property type="project" value="InterPro"/>
</dbReference>
<dbReference type="InterPro" id="IPR004839">
    <property type="entry name" value="Aminotransferase_I/II_large"/>
</dbReference>
<dbReference type="InterPro" id="IPR015422">
    <property type="entry name" value="PyrdxlP-dep_Trfase_small"/>
</dbReference>
<dbReference type="NCBIfam" id="NF006488">
    <property type="entry name" value="PRK08912.1"/>
    <property type="match status" value="1"/>
</dbReference>
<protein>
    <submittedName>
        <fullName evidence="7">Aminotransferase</fullName>
    </submittedName>
</protein>
<gene>
    <name evidence="7" type="ORF">WH95_14390</name>
</gene>
<comment type="similarity">
    <text evidence="2">Belongs to the class-I pyridoxal-phosphate-dependent aminotransferase family.</text>
</comment>
<dbReference type="InterPro" id="IPR015421">
    <property type="entry name" value="PyrdxlP-dep_Trfase_major"/>
</dbReference>
<comment type="cofactor">
    <cofactor evidence="1">
        <name>pyridoxal 5'-phosphate</name>
        <dbReference type="ChEBI" id="CHEBI:597326"/>
    </cofactor>
</comment>
<keyword evidence="8" id="KW-1185">Reference proteome</keyword>
<dbReference type="EMBL" id="LANI01000021">
    <property type="protein sequence ID" value="KKJ76170.1"/>
    <property type="molecule type" value="Genomic_DNA"/>
</dbReference>
<dbReference type="Proteomes" id="UP000034491">
    <property type="component" value="Unassembled WGS sequence"/>
</dbReference>
<evidence type="ECO:0000256" key="3">
    <source>
        <dbReference type="ARBA" id="ARBA00022576"/>
    </source>
</evidence>
<comment type="caution">
    <text evidence="7">The sequence shown here is derived from an EMBL/GenBank/DDBJ whole genome shotgun (WGS) entry which is preliminary data.</text>
</comment>
<evidence type="ECO:0000256" key="5">
    <source>
        <dbReference type="ARBA" id="ARBA00022898"/>
    </source>
</evidence>
<dbReference type="PANTHER" id="PTHR43807:SF20">
    <property type="entry name" value="FI04487P"/>
    <property type="match status" value="1"/>
</dbReference>
<dbReference type="GO" id="GO:0005737">
    <property type="term" value="C:cytoplasm"/>
    <property type="evidence" value="ECO:0007669"/>
    <property type="project" value="TreeGrafter"/>
</dbReference>
<keyword evidence="3 7" id="KW-0032">Aminotransferase</keyword>
<dbReference type="PATRIC" id="fig|1549748.8.peg.1623"/>
<evidence type="ECO:0000256" key="1">
    <source>
        <dbReference type="ARBA" id="ARBA00001933"/>
    </source>
</evidence>
<feature type="domain" description="Aminotransferase class I/classII large" evidence="6">
    <location>
        <begin position="27"/>
        <end position="379"/>
    </location>
</feature>
<dbReference type="GO" id="GO:0016212">
    <property type="term" value="F:kynurenine-oxoglutarate transaminase activity"/>
    <property type="evidence" value="ECO:0007669"/>
    <property type="project" value="TreeGrafter"/>
</dbReference>
<dbReference type="Pfam" id="PF00155">
    <property type="entry name" value="Aminotran_1_2"/>
    <property type="match status" value="1"/>
</dbReference>
<dbReference type="Gene3D" id="3.90.1150.10">
    <property type="entry name" value="Aspartate Aminotransferase, domain 1"/>
    <property type="match status" value="1"/>
</dbReference>
<evidence type="ECO:0000259" key="6">
    <source>
        <dbReference type="Pfam" id="PF00155"/>
    </source>
</evidence>
<evidence type="ECO:0000313" key="8">
    <source>
        <dbReference type="Proteomes" id="UP000034491"/>
    </source>
</evidence>
<dbReference type="FunFam" id="3.40.640.10:FF:000024">
    <property type="entry name" value="Kynurenine--oxoglutarate transaminase 3"/>
    <property type="match status" value="1"/>
</dbReference>
<sequence>MKDANSVLSSYSTTVFEVMSQLALEHDAINLGQGFPDEDGPEELRKIAADSLMEGPNQYPSMMGIPELRQAIAKHDKKFYGINLDWKTEVMVTSGATEALADCLFGLIEPGDEVVVLEPSYDCYIPLIKRAGGIPVTVQMSAPDWKLPIEELDEALTHDTKLIIINSPMNPTGKAFHWEELEALAELCLRYDIYAVCDEVYEHLIFDGRKHYPLITLPGMRDRTVRIGSAGKSFALTGWKIGYICGAPEVLAPIAKAHQFTTFTTPPNLQKAVAAGLSKDKSYFASMTKDLEAKRDYLAKALADIGFEVLPCDGTYFVTVDIRGVHNGRDEEFCRYITTEAKVAAIPVSVFYDMEGPSNLVRFCFSKRREVLEEAVSRLRKALS</sequence>
<dbReference type="OrthoDB" id="9763453at2"/>
<evidence type="ECO:0000313" key="7">
    <source>
        <dbReference type="EMBL" id="KKJ76170.1"/>
    </source>
</evidence>
<keyword evidence="5" id="KW-0663">Pyridoxal phosphate</keyword>
<dbReference type="RefSeq" id="WP_046508473.1">
    <property type="nucleotide sequence ID" value="NZ_LANI01000021.1"/>
</dbReference>
<evidence type="ECO:0000256" key="2">
    <source>
        <dbReference type="ARBA" id="ARBA00007441"/>
    </source>
</evidence>
<organism evidence="7 8">
    <name type="scientific">Kiloniella litopenaei</name>
    <dbReference type="NCBI Taxonomy" id="1549748"/>
    <lineage>
        <taxon>Bacteria</taxon>
        <taxon>Pseudomonadati</taxon>
        <taxon>Pseudomonadota</taxon>
        <taxon>Alphaproteobacteria</taxon>
        <taxon>Rhodospirillales</taxon>
        <taxon>Kiloniellaceae</taxon>
        <taxon>Kiloniella</taxon>
    </lineage>
</organism>
<keyword evidence="4 7" id="KW-0808">Transferase</keyword>
<dbReference type="InterPro" id="IPR015424">
    <property type="entry name" value="PyrdxlP-dep_Trfase"/>
</dbReference>
<reference evidence="7 8" key="1">
    <citation type="submission" date="2015-03" db="EMBL/GenBank/DDBJ databases">
        <title>Genome sequence of Kiloniella sp. P1-1, isolated from the gut microflora of Pacific white shrimp, Penaeus vannamei.</title>
        <authorList>
            <person name="Shao Z."/>
            <person name="Wang L."/>
            <person name="Li X."/>
        </authorList>
    </citation>
    <scope>NUCLEOTIDE SEQUENCE [LARGE SCALE GENOMIC DNA]</scope>
    <source>
        <strain evidence="7 8">P1-1</strain>
    </source>
</reference>
<dbReference type="STRING" id="1549748.WH95_14390"/>